<evidence type="ECO:0000313" key="1">
    <source>
        <dbReference type="EMBL" id="MBW4565406.1"/>
    </source>
</evidence>
<dbReference type="EMBL" id="JAHHHN010000036">
    <property type="protein sequence ID" value="MBW4565406.1"/>
    <property type="molecule type" value="Genomic_DNA"/>
</dbReference>
<organism evidence="1 2">
    <name type="scientific">Mojavia pulchra JT2-VF2</name>
    <dbReference type="NCBI Taxonomy" id="287848"/>
    <lineage>
        <taxon>Bacteria</taxon>
        <taxon>Bacillati</taxon>
        <taxon>Cyanobacteriota</taxon>
        <taxon>Cyanophyceae</taxon>
        <taxon>Nostocales</taxon>
        <taxon>Nostocaceae</taxon>
    </lineage>
</organism>
<accession>A0A951Q4X5</accession>
<dbReference type="Proteomes" id="UP000715781">
    <property type="component" value="Unassembled WGS sequence"/>
</dbReference>
<gene>
    <name evidence="1" type="ORF">KME32_30845</name>
</gene>
<dbReference type="AlphaFoldDB" id="A0A951Q4X5"/>
<reference evidence="1" key="1">
    <citation type="submission" date="2021-05" db="EMBL/GenBank/DDBJ databases">
        <authorList>
            <person name="Pietrasiak N."/>
            <person name="Ward R."/>
            <person name="Stajich J.E."/>
            <person name="Kurbessoian T."/>
        </authorList>
    </citation>
    <scope>NUCLEOTIDE SEQUENCE</scope>
    <source>
        <strain evidence="1">JT2-VF2</strain>
    </source>
</reference>
<name>A0A951Q4X5_9NOST</name>
<comment type="caution">
    <text evidence="1">The sequence shown here is derived from an EMBL/GenBank/DDBJ whole genome shotgun (WGS) entry which is preliminary data.</text>
</comment>
<reference evidence="1" key="2">
    <citation type="journal article" date="2022" name="Microbiol. Resour. Announc.">
        <title>Metagenome Sequencing to Explore Phylogenomics of Terrestrial Cyanobacteria.</title>
        <authorList>
            <person name="Ward R.D."/>
            <person name="Stajich J.E."/>
            <person name="Johansen J.R."/>
            <person name="Huntemann M."/>
            <person name="Clum A."/>
            <person name="Foster B."/>
            <person name="Foster B."/>
            <person name="Roux S."/>
            <person name="Palaniappan K."/>
            <person name="Varghese N."/>
            <person name="Mukherjee S."/>
            <person name="Reddy T.B.K."/>
            <person name="Daum C."/>
            <person name="Copeland A."/>
            <person name="Chen I.A."/>
            <person name="Ivanova N.N."/>
            <person name="Kyrpides N.C."/>
            <person name="Shapiro N."/>
            <person name="Eloe-Fadrosh E.A."/>
            <person name="Pietrasiak N."/>
        </authorList>
    </citation>
    <scope>NUCLEOTIDE SEQUENCE</scope>
    <source>
        <strain evidence="1">JT2-VF2</strain>
    </source>
</reference>
<evidence type="ECO:0000313" key="2">
    <source>
        <dbReference type="Proteomes" id="UP000715781"/>
    </source>
</evidence>
<sequence length="93" mass="10805">MAKSAIAFPQSATGDRILEIAQQFTDFERLQRLDQQLESILGTFKAKHYQYGQMTSLNIYSINVLSDRLWFIFPTSEVGILFCFIEKWMPALH</sequence>
<proteinExistence type="predicted"/>
<protein>
    <submittedName>
        <fullName evidence="1">Uncharacterized protein</fullName>
    </submittedName>
</protein>